<dbReference type="EMBL" id="AODM01000063">
    <property type="protein sequence ID" value="EUJ47853.1"/>
    <property type="molecule type" value="Genomic_DNA"/>
</dbReference>
<dbReference type="InterPro" id="IPR029058">
    <property type="entry name" value="AB_hydrolase_fold"/>
</dbReference>
<keyword evidence="1" id="KW-0812">Transmembrane</keyword>
<sequence>MFFTEKGLLAGLPLCIIIAFIAISIGSSSIFEMRVVWLGIGLALVIVHLNLKEKGRGFMKKRCIGLYFKMISRTFKSSTSVQYALKTRRSHDTLVIVFSAFSRVGLPATYNYMATTKEVAADRLFILDDFGYNKQGGYYLFHKGTRAPETVVTELIESIIAQKKYRKVICVGTSKGGYAALYYGLKLKANAVIAGAPQYFLGDYLTDIPEKEPTHKGMVGEKEAYSVSYLNRLLRDKVLEEPKFPINFYIHYSCNEHTYREHIADLIQDLKTSGYPLTLDEQRYYKHQEVAYYFPPFLKRTLKKIIEE</sequence>
<keyword evidence="1" id="KW-0472">Membrane</keyword>
<evidence type="ECO:0000313" key="2">
    <source>
        <dbReference type="EMBL" id="EUJ47853.1"/>
    </source>
</evidence>
<proteinExistence type="predicted"/>
<dbReference type="Proteomes" id="UP000019241">
    <property type="component" value="Unassembled WGS sequence"/>
</dbReference>
<name>W7DFC5_9LIST</name>
<dbReference type="Gene3D" id="3.40.50.1820">
    <property type="entry name" value="alpha/beta hydrolase"/>
    <property type="match status" value="1"/>
</dbReference>
<dbReference type="RefSeq" id="WP_128080393.1">
    <property type="nucleotide sequence ID" value="NZ_AODM01000063.1"/>
</dbReference>
<dbReference type="AlphaFoldDB" id="W7DFC5"/>
<reference evidence="2 3" key="1">
    <citation type="submission" date="2012-12" db="EMBL/GenBank/DDBJ databases">
        <title>Novel taxa of Listeriaceae from agricultural environments in the United States.</title>
        <authorList>
            <person name="den Bakker H.C."/>
            <person name="Allred A."/>
            <person name="Warchocki S."/>
            <person name="Wright E.M."/>
            <person name="Burrell A."/>
            <person name="Nightingale K.K."/>
            <person name="Kephart D."/>
            <person name="Wiedmann M."/>
        </authorList>
    </citation>
    <scope>NUCLEOTIDE SEQUENCE [LARGE SCALE GENOMIC DNA]</scope>
    <source>
        <strain evidence="2 3">FSL S10-1203</strain>
    </source>
</reference>
<feature type="transmembrane region" description="Helical" evidence="1">
    <location>
        <begin position="33"/>
        <end position="51"/>
    </location>
</feature>
<accession>W7DFC5</accession>
<gene>
    <name evidence="2" type="ORF">MCOL2_17787</name>
</gene>
<comment type="caution">
    <text evidence="2">The sequence shown here is derived from an EMBL/GenBank/DDBJ whole genome shotgun (WGS) entry which is preliminary data.</text>
</comment>
<organism evidence="2 3">
    <name type="scientific">Listeria fleischmannii FSL S10-1203</name>
    <dbReference type="NCBI Taxonomy" id="1265822"/>
    <lineage>
        <taxon>Bacteria</taxon>
        <taxon>Bacillati</taxon>
        <taxon>Bacillota</taxon>
        <taxon>Bacilli</taxon>
        <taxon>Bacillales</taxon>
        <taxon>Listeriaceae</taxon>
        <taxon>Listeria</taxon>
    </lineage>
</organism>
<dbReference type="PATRIC" id="fig|1265822.4.peg.3615"/>
<feature type="transmembrane region" description="Helical" evidence="1">
    <location>
        <begin position="7"/>
        <end position="27"/>
    </location>
</feature>
<keyword evidence="1" id="KW-1133">Transmembrane helix</keyword>
<evidence type="ECO:0000256" key="1">
    <source>
        <dbReference type="SAM" id="Phobius"/>
    </source>
</evidence>
<protein>
    <submittedName>
        <fullName evidence="2">Two component regulator three Y domain-containing protein</fullName>
    </submittedName>
</protein>
<evidence type="ECO:0000313" key="3">
    <source>
        <dbReference type="Proteomes" id="UP000019241"/>
    </source>
</evidence>
<dbReference type="SUPFAM" id="SSF53474">
    <property type="entry name" value="alpha/beta-Hydrolases"/>
    <property type="match status" value="1"/>
</dbReference>